<feature type="binding site" evidence="13">
    <location>
        <begin position="354"/>
        <end position="355"/>
    </location>
    <ligand>
        <name>UDP-alpha-D-glucose</name>
        <dbReference type="ChEBI" id="CHEBI:58885"/>
        <note>ligand shared between dimeric partners</note>
    </ligand>
</feature>
<accession>A0A316Z600</accession>
<dbReference type="GO" id="GO:0033499">
    <property type="term" value="P:galactose catabolic process via UDP-galactose, Leloir pathway"/>
    <property type="evidence" value="ECO:0007669"/>
    <property type="project" value="TreeGrafter"/>
</dbReference>
<dbReference type="UniPathway" id="UPA00214"/>
<keyword evidence="9 14" id="KW-0862">Zinc</keyword>
<dbReference type="PIRSF" id="PIRSF000808">
    <property type="entry name" value="GalT"/>
    <property type="match status" value="1"/>
</dbReference>
<evidence type="ECO:0000256" key="3">
    <source>
        <dbReference type="ARBA" id="ARBA00010951"/>
    </source>
</evidence>
<evidence type="ECO:0000313" key="20">
    <source>
        <dbReference type="EMBL" id="PWN96991.1"/>
    </source>
</evidence>
<sequence>MAAPFDPSAHPHRRWNPLTNSHVLCSPHRTQRPWQGAQEKGDGPQLPAFDDKCYLCPGNERATGGRNDQYDGTFVFENDYAALKPEAVEGDEASSHPLLRSTPARGRCYVLCFHPKHNLTIAQLTTAPYSARSSILPIVHAWRRLYLSIPQENPFVSYVQIFENKGSAMGCSNPHPHGQIWSLDYVPEEPRTELLNMQAYALDARNAAPDVLRGAPLDEQGRASLLLTYAHLELNTPGTPRVVAQNAHFVTVVPYWALWPFETMLLPYKRHISSLEDMTDEEQLALAELLGETACRLDNIFGCSFPYSMGIHQRPAPRGHKGADAELGDFAHFHIHFYPPLLRSATVRKFLVGFEMLGEPQRDLTAEQAAARIRDCDTTHYLAKSNA</sequence>
<gene>
    <name evidence="20" type="ORF">FA09DRAFT_331034</name>
</gene>
<protein>
    <recommendedName>
        <fullName evidence="5 16">Galactose-1-phosphate uridylyltransferase</fullName>
        <ecNumber evidence="4 16">2.7.7.12</ecNumber>
    </recommendedName>
</protein>
<feature type="binding site" evidence="14">
    <location>
        <position position="56"/>
    </location>
    <ligand>
        <name>Zn(2+)</name>
        <dbReference type="ChEBI" id="CHEBI:29105"/>
    </ligand>
</feature>
<proteinExistence type="inferred from homology"/>
<comment type="catalytic activity">
    <reaction evidence="1 16">
        <text>alpha-D-galactose 1-phosphate + UDP-alpha-D-glucose = alpha-D-glucose 1-phosphate + UDP-alpha-D-galactose</text>
        <dbReference type="Rhea" id="RHEA:13989"/>
        <dbReference type="ChEBI" id="CHEBI:58336"/>
        <dbReference type="ChEBI" id="CHEBI:58601"/>
        <dbReference type="ChEBI" id="CHEBI:58885"/>
        <dbReference type="ChEBI" id="CHEBI:66914"/>
        <dbReference type="EC" id="2.7.7.12"/>
    </reaction>
</comment>
<keyword evidence="6 16" id="KW-0808">Transferase</keyword>
<reference evidence="20 21" key="1">
    <citation type="journal article" date="2018" name="Mol. Biol. Evol.">
        <title>Broad Genomic Sampling Reveals a Smut Pathogenic Ancestry of the Fungal Clade Ustilaginomycotina.</title>
        <authorList>
            <person name="Kijpornyongpan T."/>
            <person name="Mondo S.J."/>
            <person name="Barry K."/>
            <person name="Sandor L."/>
            <person name="Lee J."/>
            <person name="Lipzen A."/>
            <person name="Pangilinan J."/>
            <person name="LaButti K."/>
            <person name="Hainaut M."/>
            <person name="Henrissat B."/>
            <person name="Grigoriev I.V."/>
            <person name="Spatafora J.W."/>
            <person name="Aime M.C."/>
        </authorList>
    </citation>
    <scope>NUCLEOTIDE SEQUENCE [LARGE SCALE GENOMIC DNA]</scope>
    <source>
        <strain evidence="20 21">MCA 4186</strain>
    </source>
</reference>
<feature type="binding site" description="in other chain" evidence="13">
    <location>
        <position position="361"/>
    </location>
    <ligand>
        <name>UDP-alpha-D-glucose</name>
        <dbReference type="ChEBI" id="CHEBI:58885"/>
        <note>ligand shared between dimeric partners</note>
    </ligand>
</feature>
<dbReference type="Pfam" id="PF02744">
    <property type="entry name" value="GalP_UDP_tr_C"/>
    <property type="match status" value="1"/>
</dbReference>
<keyword evidence="15" id="KW-0408">Iron</keyword>
<feature type="binding site" evidence="15">
    <location>
        <position position="193"/>
    </location>
    <ligand>
        <name>Fe cation</name>
        <dbReference type="ChEBI" id="CHEBI:24875"/>
    </ligand>
</feature>
<evidence type="ECO:0000259" key="19">
    <source>
        <dbReference type="Pfam" id="PF02744"/>
    </source>
</evidence>
<feature type="domain" description="Galactose-1-phosphate uridyl transferase N-terminal" evidence="18">
    <location>
        <begin position="5"/>
        <end position="187"/>
    </location>
</feature>
<feature type="binding site" evidence="15">
    <location>
        <position position="336"/>
    </location>
    <ligand>
        <name>Fe cation</name>
        <dbReference type="ChEBI" id="CHEBI:24875"/>
    </ligand>
</feature>
<dbReference type="STRING" id="58919.A0A316Z600"/>
<dbReference type="Proteomes" id="UP000245946">
    <property type="component" value="Unassembled WGS sequence"/>
</dbReference>
<dbReference type="GO" id="GO:0008270">
    <property type="term" value="F:zinc ion binding"/>
    <property type="evidence" value="ECO:0007669"/>
    <property type="project" value="InterPro"/>
</dbReference>
<evidence type="ECO:0000256" key="12">
    <source>
        <dbReference type="PIRSR" id="PIRSR000808-1"/>
    </source>
</evidence>
<feature type="binding site" description="in other chain" evidence="13">
    <location>
        <position position="62"/>
    </location>
    <ligand>
        <name>UDP-alpha-D-glucose</name>
        <dbReference type="ChEBI" id="CHEBI:58885"/>
        <note>ligand shared between dimeric partners</note>
    </ligand>
</feature>
<name>A0A316Z600_9BASI</name>
<dbReference type="InterPro" id="IPR001937">
    <property type="entry name" value="GalP_UDPtransf1"/>
</dbReference>
<feature type="active site" description="Tele-UMP-histidine intermediate" evidence="12">
    <location>
        <position position="177"/>
    </location>
</feature>
<dbReference type="GO" id="GO:0008108">
    <property type="term" value="F:UDP-glucose:hexose-1-phosphate uridylyltransferase activity"/>
    <property type="evidence" value="ECO:0007669"/>
    <property type="project" value="UniProtKB-EC"/>
</dbReference>
<feature type="binding site" description="in other chain" evidence="13">
    <location>
        <begin position="170"/>
        <end position="172"/>
    </location>
    <ligand>
        <name>UDP-alpha-D-glucose</name>
        <dbReference type="ChEBI" id="CHEBI:58885"/>
        <note>ligand shared between dimeric partners</note>
    </ligand>
</feature>
<feature type="binding site" description="in other chain" evidence="13">
    <location>
        <position position="164"/>
    </location>
    <ligand>
        <name>UDP-alpha-D-glucose</name>
        <dbReference type="ChEBI" id="CHEBI:58885"/>
        <note>ligand shared between dimeric partners</note>
    </ligand>
</feature>
<dbReference type="NCBIfam" id="TIGR00209">
    <property type="entry name" value="galT_1"/>
    <property type="match status" value="1"/>
</dbReference>
<keyword evidence="21" id="KW-1185">Reference proteome</keyword>
<feature type="binding site" description="in other chain" evidence="13">
    <location>
        <begin position="78"/>
        <end position="79"/>
    </location>
    <ligand>
        <name>UDP-alpha-D-glucose</name>
        <dbReference type="ChEBI" id="CHEBI:58885"/>
        <note>ligand shared between dimeric partners</note>
    </ligand>
</feature>
<keyword evidence="8 14" id="KW-0479">Metal-binding</keyword>
<dbReference type="EC" id="2.7.7.12" evidence="4 16"/>
<feature type="region of interest" description="Disordered" evidence="17">
    <location>
        <begin position="1"/>
        <end position="46"/>
    </location>
</feature>
<dbReference type="InterPro" id="IPR005849">
    <property type="entry name" value="GalP_Utransf_N"/>
</dbReference>
<dbReference type="GO" id="GO:0005737">
    <property type="term" value="C:cytoplasm"/>
    <property type="evidence" value="ECO:0007669"/>
    <property type="project" value="TreeGrafter"/>
</dbReference>
<dbReference type="PANTHER" id="PTHR11943:SF1">
    <property type="entry name" value="GALACTOSE-1-PHOSPHATE URIDYLYLTRANSFERASE"/>
    <property type="match status" value="1"/>
</dbReference>
<keyword evidence="11 16" id="KW-0119">Carbohydrate metabolism</keyword>
<dbReference type="InterPro" id="IPR005850">
    <property type="entry name" value="GalP_Utransf_C"/>
</dbReference>
<keyword evidence="10 16" id="KW-0299">Galactose metabolism</keyword>
<organism evidence="20 21">
    <name type="scientific">Tilletiopsis washingtonensis</name>
    <dbReference type="NCBI Taxonomy" id="58919"/>
    <lineage>
        <taxon>Eukaryota</taxon>
        <taxon>Fungi</taxon>
        <taxon>Dikarya</taxon>
        <taxon>Basidiomycota</taxon>
        <taxon>Ustilaginomycotina</taxon>
        <taxon>Exobasidiomycetes</taxon>
        <taxon>Entylomatales</taxon>
        <taxon>Entylomatales incertae sedis</taxon>
        <taxon>Tilletiopsis</taxon>
    </lineage>
</organism>
<dbReference type="InterPro" id="IPR019779">
    <property type="entry name" value="GalP_UDPtransf1_His-AS"/>
</dbReference>
<comment type="similarity">
    <text evidence="3 16">Belongs to the galactose-1-phosphate uridylyltransferase type 1 family.</text>
</comment>
<feature type="binding site" evidence="14">
    <location>
        <position position="117"/>
    </location>
    <ligand>
        <name>Zn(2+)</name>
        <dbReference type="ChEBI" id="CHEBI:29105"/>
    </ligand>
</feature>
<evidence type="ECO:0000256" key="14">
    <source>
        <dbReference type="PIRSR" id="PIRSR000808-3"/>
    </source>
</evidence>
<feature type="domain" description="Galactose-1-phosphate uridyl transferase C-terminal" evidence="19">
    <location>
        <begin position="223"/>
        <end position="383"/>
    </location>
</feature>
<dbReference type="AlphaFoldDB" id="A0A316Z600"/>
<evidence type="ECO:0000256" key="16">
    <source>
        <dbReference type="RuleBase" id="RU000506"/>
    </source>
</evidence>
<feature type="binding site" evidence="13">
    <location>
        <begin position="29"/>
        <end position="32"/>
    </location>
    <ligand>
        <name>UDP-alpha-D-glucose</name>
        <dbReference type="ChEBI" id="CHEBI:58885"/>
        <note>ligand shared between dimeric partners</note>
    </ligand>
</feature>
<dbReference type="OrthoDB" id="418412at2759"/>
<dbReference type="RefSeq" id="XP_025597270.1">
    <property type="nucleotide sequence ID" value="XM_025742843.1"/>
</dbReference>
<feature type="binding site" evidence="13">
    <location>
        <begin position="349"/>
        <end position="350"/>
    </location>
    <ligand>
        <name>UDP-alpha-D-glucose</name>
        <dbReference type="ChEBI" id="CHEBI:58885"/>
        <note>ligand shared between dimeric partners</note>
    </ligand>
</feature>
<dbReference type="InterPro" id="IPR036265">
    <property type="entry name" value="HIT-like_sf"/>
</dbReference>
<evidence type="ECO:0000259" key="18">
    <source>
        <dbReference type="Pfam" id="PF01087"/>
    </source>
</evidence>
<evidence type="ECO:0000256" key="5">
    <source>
        <dbReference type="ARBA" id="ARBA00016340"/>
    </source>
</evidence>
<dbReference type="SUPFAM" id="SSF54197">
    <property type="entry name" value="HIT-like"/>
    <property type="match status" value="2"/>
</dbReference>
<evidence type="ECO:0000313" key="21">
    <source>
        <dbReference type="Proteomes" id="UP000245946"/>
    </source>
</evidence>
<dbReference type="Gene3D" id="3.30.428.10">
    <property type="entry name" value="HIT-like"/>
    <property type="match status" value="2"/>
</dbReference>
<keyword evidence="7 16" id="KW-0548">Nucleotidyltransferase</keyword>
<evidence type="ECO:0000256" key="7">
    <source>
        <dbReference type="ARBA" id="ARBA00022695"/>
    </source>
</evidence>
<feature type="binding site" evidence="15">
    <location>
        <position position="334"/>
    </location>
    <ligand>
        <name>Fe cation</name>
        <dbReference type="ChEBI" id="CHEBI:24875"/>
    </ligand>
</feature>
<evidence type="ECO:0000256" key="1">
    <source>
        <dbReference type="ARBA" id="ARBA00001107"/>
    </source>
</evidence>
<evidence type="ECO:0000256" key="11">
    <source>
        <dbReference type="ARBA" id="ARBA00023277"/>
    </source>
</evidence>
<evidence type="ECO:0000256" key="13">
    <source>
        <dbReference type="PIRSR" id="PIRSR000808-2"/>
    </source>
</evidence>
<evidence type="ECO:0000256" key="15">
    <source>
        <dbReference type="PIRSR" id="PIRSR000808-4"/>
    </source>
</evidence>
<feature type="binding site" evidence="14">
    <location>
        <position position="175"/>
    </location>
    <ligand>
        <name>Zn(2+)</name>
        <dbReference type="ChEBI" id="CHEBI:29105"/>
    </ligand>
</feature>
<dbReference type="PROSITE" id="PS00117">
    <property type="entry name" value="GAL_P_UDP_TRANSF_I"/>
    <property type="match status" value="1"/>
</dbReference>
<evidence type="ECO:0000256" key="9">
    <source>
        <dbReference type="ARBA" id="ARBA00022833"/>
    </source>
</evidence>
<feature type="binding site" description="in other chain" evidence="13">
    <location>
        <position position="179"/>
    </location>
    <ligand>
        <name>UDP-alpha-D-glucose</name>
        <dbReference type="ChEBI" id="CHEBI:58885"/>
        <note>ligand shared between dimeric partners</note>
    </ligand>
</feature>
<comment type="pathway">
    <text evidence="2 16">Carbohydrate metabolism; galactose metabolism.</text>
</comment>
<dbReference type="PANTHER" id="PTHR11943">
    <property type="entry name" value="GALACTOSE-1-PHOSPHATE URIDYLYLTRANSFERASE"/>
    <property type="match status" value="1"/>
</dbReference>
<evidence type="ECO:0000256" key="2">
    <source>
        <dbReference type="ARBA" id="ARBA00004947"/>
    </source>
</evidence>
<dbReference type="Pfam" id="PF01087">
    <property type="entry name" value="GalP_UDP_transf"/>
    <property type="match status" value="1"/>
</dbReference>
<dbReference type="EMBL" id="KZ819297">
    <property type="protein sequence ID" value="PWN96991.1"/>
    <property type="molecule type" value="Genomic_DNA"/>
</dbReference>
<evidence type="ECO:0000256" key="6">
    <source>
        <dbReference type="ARBA" id="ARBA00022679"/>
    </source>
</evidence>
<evidence type="ECO:0000256" key="8">
    <source>
        <dbReference type="ARBA" id="ARBA00022723"/>
    </source>
</evidence>
<evidence type="ECO:0000256" key="10">
    <source>
        <dbReference type="ARBA" id="ARBA00023144"/>
    </source>
</evidence>
<comment type="cofactor">
    <cofactor evidence="15">
        <name>Fe cation</name>
        <dbReference type="ChEBI" id="CHEBI:24875"/>
    </cofactor>
    <text evidence="15">Binds 1 Fe cation per subunit.</text>
</comment>
<evidence type="ECO:0000256" key="4">
    <source>
        <dbReference type="ARBA" id="ARBA00012384"/>
    </source>
</evidence>
<evidence type="ECO:0000256" key="17">
    <source>
        <dbReference type="SAM" id="MobiDB-lite"/>
    </source>
</evidence>
<dbReference type="CDD" id="cd00608">
    <property type="entry name" value="GalT"/>
    <property type="match status" value="1"/>
</dbReference>
<comment type="cofactor">
    <cofactor evidence="14">
        <name>Zn(2+)</name>
        <dbReference type="ChEBI" id="CHEBI:29105"/>
    </cofactor>
    <text evidence="14">Binds 1 zinc ion per subunit.</text>
</comment>
<dbReference type="GeneID" id="37270387"/>
<feature type="binding site" evidence="15">
    <location>
        <position position="312"/>
    </location>
    <ligand>
        <name>Fe cation</name>
        <dbReference type="ChEBI" id="CHEBI:24875"/>
    </ligand>
</feature>
<feature type="binding site" evidence="14">
    <location>
        <position position="53"/>
    </location>
    <ligand>
        <name>Zn(2+)</name>
        <dbReference type="ChEBI" id="CHEBI:29105"/>
    </ligand>
</feature>